<organism evidence="8 9">
    <name type="scientific">Chlorella ohadii</name>
    <dbReference type="NCBI Taxonomy" id="2649997"/>
    <lineage>
        <taxon>Eukaryota</taxon>
        <taxon>Viridiplantae</taxon>
        <taxon>Chlorophyta</taxon>
        <taxon>core chlorophytes</taxon>
        <taxon>Trebouxiophyceae</taxon>
        <taxon>Chlorellales</taxon>
        <taxon>Chlorellaceae</taxon>
        <taxon>Chlorella clade</taxon>
        <taxon>Chlorella</taxon>
    </lineage>
</organism>
<dbReference type="SMART" id="SM00248">
    <property type="entry name" value="ANK"/>
    <property type="match status" value="5"/>
</dbReference>
<dbReference type="PANTHER" id="PTHR47143">
    <property type="entry name" value="TRANSIENT RECEPTOR POTENTIAL CATION CHANNEL PROTEIN PAINLESS"/>
    <property type="match status" value="1"/>
</dbReference>
<dbReference type="Proteomes" id="UP001205105">
    <property type="component" value="Unassembled WGS sequence"/>
</dbReference>
<evidence type="ECO:0000256" key="2">
    <source>
        <dbReference type="ARBA" id="ARBA00022606"/>
    </source>
</evidence>
<sequence>MLGPPRLELIGPRSSDAAANASFDDIVEQLNDCAIEAAGEEQPEPAGQGLVLATLTLEHTAAVQLLLLAATSLALADGTLDIAVHSALEYAAHSRSALVALLLAALPDPRAAVEALPVGLFYQAAESDNAELLQQLLEVAPSIATAVNICFTPTIWAAQHGCSQALAALVDFCPGAASAVNEYGQHALHAAAMAGSVPCIEILLAAAPQLAAAADENGWTAAFVAAKYGHPAALEALLRHAPQTVSAVSQHGTTCMIAAAAAGHVAVVPRLLAIAPHTALVGDARGFQPAHSAAQHGRSEVLRLLLDTAPACALARNEGGWLPAHVAAMQGQVPALSLLLAAEPEAANIRTHDGHLPIDTAVELILEPAKQPAIVCALLPYGDARAVLRALRSDGQSLAPLFADFVLARLPLSPTIWGLFPPQCPGLGRVLSAALEHSTEQAASLVRHLPAADRLRLHTAALCLARAQRRLCTHLPQPVLWKVLSMFEA</sequence>
<evidence type="ECO:0000313" key="9">
    <source>
        <dbReference type="Proteomes" id="UP001205105"/>
    </source>
</evidence>
<gene>
    <name evidence="8" type="ORF">COHA_004074</name>
</gene>
<dbReference type="InterPro" id="IPR052076">
    <property type="entry name" value="TRP_cation_channel"/>
</dbReference>
<dbReference type="GO" id="GO:1902495">
    <property type="term" value="C:transmembrane transporter complex"/>
    <property type="evidence" value="ECO:0007669"/>
    <property type="project" value="TreeGrafter"/>
</dbReference>
<reference evidence="8" key="1">
    <citation type="submission" date="2020-11" db="EMBL/GenBank/DDBJ databases">
        <title>Chlorella ohadii genome sequencing and assembly.</title>
        <authorList>
            <person name="Murik O."/>
            <person name="Treves H."/>
            <person name="Kedem I."/>
            <person name="Shotland Y."/>
            <person name="Kaplan A."/>
        </authorList>
    </citation>
    <scope>NUCLEOTIDE SEQUENCE</scope>
    <source>
        <strain evidence="8">1</strain>
    </source>
</reference>
<keyword evidence="7" id="KW-0407">Ion channel</keyword>
<accession>A0AAD5H6W2</accession>
<keyword evidence="6" id="KW-0325">Glycoprotein</keyword>
<dbReference type="InterPro" id="IPR036770">
    <property type="entry name" value="Ankyrin_rpt-contain_sf"/>
</dbReference>
<dbReference type="InterPro" id="IPR002110">
    <property type="entry name" value="Ankyrin_rpt"/>
</dbReference>
<dbReference type="PANTHER" id="PTHR47143:SF1">
    <property type="entry name" value="ION_TRANS DOMAIN-CONTAINING PROTEIN"/>
    <property type="match status" value="1"/>
</dbReference>
<dbReference type="SUPFAM" id="SSF48403">
    <property type="entry name" value="Ankyrin repeat"/>
    <property type="match status" value="1"/>
</dbReference>
<dbReference type="GO" id="GO:0034220">
    <property type="term" value="P:monoatomic ion transmembrane transport"/>
    <property type="evidence" value="ECO:0007669"/>
    <property type="project" value="UniProtKB-KW"/>
</dbReference>
<name>A0AAD5H6W2_9CHLO</name>
<evidence type="ECO:0000313" key="8">
    <source>
        <dbReference type="EMBL" id="KAI7842435.1"/>
    </source>
</evidence>
<proteinExistence type="predicted"/>
<comment type="caution">
    <text evidence="8">The sequence shown here is derived from an EMBL/GenBank/DDBJ whole genome shotgun (WGS) entry which is preliminary data.</text>
</comment>
<keyword evidence="9" id="KW-1185">Reference proteome</keyword>
<keyword evidence="5" id="KW-0406">Ion transport</keyword>
<dbReference type="EMBL" id="JADXDR010000053">
    <property type="protein sequence ID" value="KAI7842435.1"/>
    <property type="molecule type" value="Genomic_DNA"/>
</dbReference>
<dbReference type="GO" id="GO:0022857">
    <property type="term" value="F:transmembrane transporter activity"/>
    <property type="evidence" value="ECO:0007669"/>
    <property type="project" value="TreeGrafter"/>
</dbReference>
<evidence type="ECO:0000256" key="4">
    <source>
        <dbReference type="ARBA" id="ARBA00023043"/>
    </source>
</evidence>
<keyword evidence="2" id="KW-0716">Sensory transduction</keyword>
<evidence type="ECO:0000256" key="5">
    <source>
        <dbReference type="ARBA" id="ARBA00023065"/>
    </source>
</evidence>
<dbReference type="Pfam" id="PF13637">
    <property type="entry name" value="Ank_4"/>
    <property type="match status" value="1"/>
</dbReference>
<evidence type="ECO:0000256" key="3">
    <source>
        <dbReference type="ARBA" id="ARBA00022737"/>
    </source>
</evidence>
<dbReference type="Pfam" id="PF12796">
    <property type="entry name" value="Ank_2"/>
    <property type="match status" value="2"/>
</dbReference>
<evidence type="ECO:0000256" key="6">
    <source>
        <dbReference type="ARBA" id="ARBA00023180"/>
    </source>
</evidence>
<dbReference type="Gene3D" id="1.25.40.20">
    <property type="entry name" value="Ankyrin repeat-containing domain"/>
    <property type="match status" value="2"/>
</dbReference>
<evidence type="ECO:0000256" key="7">
    <source>
        <dbReference type="ARBA" id="ARBA00023303"/>
    </source>
</evidence>
<protein>
    <submittedName>
        <fullName evidence="8">Uncharacterized protein</fullName>
    </submittedName>
</protein>
<keyword evidence="1" id="KW-0813">Transport</keyword>
<keyword evidence="4" id="KW-0040">ANK repeat</keyword>
<keyword evidence="3" id="KW-0677">Repeat</keyword>
<dbReference type="AlphaFoldDB" id="A0AAD5H6W2"/>
<evidence type="ECO:0000256" key="1">
    <source>
        <dbReference type="ARBA" id="ARBA00022448"/>
    </source>
</evidence>